<comment type="subcellular location">
    <subcellularLocation>
        <location evidence="1">Cytoplasm</location>
        <location evidence="1">Cytoskeleton</location>
        <location evidence="1">Cilium basal body</location>
    </subcellularLocation>
    <subcellularLocation>
        <location evidence="2">Cytoplasm</location>
        <location evidence="2">Cytoskeleton</location>
        <location evidence="2">Microtubule organizing center</location>
        <location evidence="2">Centrosome</location>
    </subcellularLocation>
</comment>
<evidence type="ECO:0000256" key="8">
    <source>
        <dbReference type="SAM" id="Coils"/>
    </source>
</evidence>
<evidence type="ECO:0000313" key="11">
    <source>
        <dbReference type="Ensembl" id="ENSAOCP00000066830.1"/>
    </source>
</evidence>
<evidence type="ECO:0000256" key="7">
    <source>
        <dbReference type="ARBA" id="ARBA00023273"/>
    </source>
</evidence>
<feature type="compositionally biased region" description="Polar residues" evidence="9">
    <location>
        <begin position="1847"/>
        <end position="1859"/>
    </location>
</feature>
<dbReference type="GO" id="GO:1905515">
    <property type="term" value="P:non-motile cilium assembly"/>
    <property type="evidence" value="ECO:0007669"/>
    <property type="project" value="TreeGrafter"/>
</dbReference>
<feature type="coiled-coil region" evidence="8">
    <location>
        <begin position="599"/>
        <end position="661"/>
    </location>
</feature>
<dbReference type="GO" id="GO:0035869">
    <property type="term" value="C:ciliary transition zone"/>
    <property type="evidence" value="ECO:0007669"/>
    <property type="project" value="TreeGrafter"/>
</dbReference>
<feature type="region of interest" description="Disordered" evidence="9">
    <location>
        <begin position="1"/>
        <end position="24"/>
    </location>
</feature>
<feature type="coiled-coil region" evidence="8">
    <location>
        <begin position="1882"/>
        <end position="1923"/>
    </location>
</feature>
<feature type="coiled-coil region" evidence="8">
    <location>
        <begin position="509"/>
        <end position="564"/>
    </location>
</feature>
<reference evidence="11 12" key="1">
    <citation type="submission" date="2022-01" db="EMBL/GenBank/DDBJ databases">
        <title>A chromosome-scale genome assembly of the false clownfish, Amphiprion ocellaris.</title>
        <authorList>
            <person name="Ryu T."/>
        </authorList>
    </citation>
    <scope>NUCLEOTIDE SEQUENCE [LARGE SCALE GENOMIC DNA]</scope>
</reference>
<organism evidence="11 12">
    <name type="scientific">Amphiprion ocellaris</name>
    <name type="common">Clown anemonefish</name>
    <dbReference type="NCBI Taxonomy" id="80972"/>
    <lineage>
        <taxon>Eukaryota</taxon>
        <taxon>Metazoa</taxon>
        <taxon>Chordata</taxon>
        <taxon>Craniata</taxon>
        <taxon>Vertebrata</taxon>
        <taxon>Euteleostomi</taxon>
        <taxon>Actinopterygii</taxon>
        <taxon>Neopterygii</taxon>
        <taxon>Teleostei</taxon>
        <taxon>Neoteleostei</taxon>
        <taxon>Acanthomorphata</taxon>
        <taxon>Ovalentaria</taxon>
        <taxon>Pomacentridae</taxon>
        <taxon>Amphiprion</taxon>
    </lineage>
</organism>
<feature type="coiled-coil region" evidence="8">
    <location>
        <begin position="1278"/>
        <end position="1305"/>
    </location>
</feature>
<dbReference type="GO" id="GO:0001822">
    <property type="term" value="P:kidney development"/>
    <property type="evidence" value="ECO:0007669"/>
    <property type="project" value="TreeGrafter"/>
</dbReference>
<evidence type="ECO:0000313" key="12">
    <source>
        <dbReference type="Proteomes" id="UP001501940"/>
    </source>
</evidence>
<feature type="coiled-coil region" evidence="8">
    <location>
        <begin position="1959"/>
        <end position="2122"/>
    </location>
</feature>
<accession>A0AAQ5ZST3</accession>
<reference evidence="11" key="3">
    <citation type="submission" date="2025-09" db="UniProtKB">
        <authorList>
            <consortium name="Ensembl"/>
        </authorList>
    </citation>
    <scope>IDENTIFICATION</scope>
</reference>
<reference evidence="11" key="2">
    <citation type="submission" date="2025-08" db="UniProtKB">
        <authorList>
            <consortium name="Ensembl"/>
        </authorList>
    </citation>
    <scope>IDENTIFICATION</scope>
</reference>
<name>A0AAQ5ZST3_AMPOC</name>
<dbReference type="GO" id="GO:1905349">
    <property type="term" value="P:ciliary transition zone assembly"/>
    <property type="evidence" value="ECO:0007669"/>
    <property type="project" value="TreeGrafter"/>
</dbReference>
<feature type="coiled-coil region" evidence="8">
    <location>
        <begin position="2164"/>
        <end position="2191"/>
    </location>
</feature>
<dbReference type="InterPro" id="IPR032321">
    <property type="entry name" value="Cep209_CC5"/>
</dbReference>
<evidence type="ECO:0000256" key="4">
    <source>
        <dbReference type="ARBA" id="ARBA00022794"/>
    </source>
</evidence>
<feature type="coiled-coil region" evidence="8">
    <location>
        <begin position="1467"/>
        <end position="1573"/>
    </location>
</feature>
<feature type="domain" description="Centrosomal protein of 290kDa coiled-coil region" evidence="10">
    <location>
        <begin position="1101"/>
        <end position="1227"/>
    </location>
</feature>
<feature type="compositionally biased region" description="Basic and acidic residues" evidence="9">
    <location>
        <begin position="1"/>
        <end position="17"/>
    </location>
</feature>
<dbReference type="PANTHER" id="PTHR18879:SF20">
    <property type="entry name" value="CENTROSOMAL PROTEIN OF 290 KDA"/>
    <property type="match status" value="1"/>
</dbReference>
<evidence type="ECO:0000256" key="9">
    <source>
        <dbReference type="SAM" id="MobiDB-lite"/>
    </source>
</evidence>
<feature type="coiled-coil region" evidence="8">
    <location>
        <begin position="1064"/>
        <end position="1149"/>
    </location>
</feature>
<feature type="coiled-coil region" evidence="8">
    <location>
        <begin position="106"/>
        <end position="203"/>
    </location>
</feature>
<protein>
    <recommendedName>
        <fullName evidence="10">Centrosomal protein of 290kDa coiled-coil region domain-containing protein</fullName>
    </recommendedName>
</protein>
<evidence type="ECO:0000256" key="1">
    <source>
        <dbReference type="ARBA" id="ARBA00004120"/>
    </source>
</evidence>
<dbReference type="GeneTree" id="ENSGT00730000111039"/>
<feature type="coiled-coil region" evidence="8">
    <location>
        <begin position="773"/>
        <end position="845"/>
    </location>
</feature>
<dbReference type="Ensembl" id="ENSAOCT00000036017.1">
    <property type="protein sequence ID" value="ENSAOCP00000066830.1"/>
    <property type="gene ID" value="ENSAOCG00000013643.2"/>
</dbReference>
<dbReference type="Pfam" id="PF16574">
    <property type="entry name" value="CEP209_CC5"/>
    <property type="match status" value="1"/>
</dbReference>
<feature type="region of interest" description="Disordered" evidence="9">
    <location>
        <begin position="1834"/>
        <end position="1865"/>
    </location>
</feature>
<dbReference type="GO" id="GO:0043010">
    <property type="term" value="P:camera-type eye development"/>
    <property type="evidence" value="ECO:0007669"/>
    <property type="project" value="TreeGrafter"/>
</dbReference>
<evidence type="ECO:0000256" key="2">
    <source>
        <dbReference type="ARBA" id="ARBA00004300"/>
    </source>
</evidence>
<keyword evidence="3" id="KW-0963">Cytoplasm</keyword>
<gene>
    <name evidence="11" type="primary">CEP290</name>
</gene>
<feature type="coiled-coil region" evidence="8">
    <location>
        <begin position="229"/>
        <end position="339"/>
    </location>
</feature>
<evidence type="ECO:0000259" key="10">
    <source>
        <dbReference type="Pfam" id="PF16574"/>
    </source>
</evidence>
<feature type="coiled-coil region" evidence="8">
    <location>
        <begin position="385"/>
        <end position="468"/>
    </location>
</feature>
<keyword evidence="6" id="KW-0206">Cytoskeleton</keyword>
<dbReference type="Proteomes" id="UP001501940">
    <property type="component" value="Chromosome 3"/>
</dbReference>
<feature type="coiled-coil region" evidence="8">
    <location>
        <begin position="1602"/>
        <end position="1681"/>
    </location>
</feature>
<dbReference type="Gene3D" id="1.20.5.1160">
    <property type="entry name" value="Vasodilator-stimulated phosphoprotein"/>
    <property type="match status" value="1"/>
</dbReference>
<keyword evidence="12" id="KW-1185">Reference proteome</keyword>
<keyword evidence="7" id="KW-0966">Cell projection</keyword>
<evidence type="ECO:0000256" key="3">
    <source>
        <dbReference type="ARBA" id="ARBA00022490"/>
    </source>
</evidence>
<sequence length="2243" mass="261065">EKELHAKLARLEQDHKPGTGPDTRFLRDEIRQLENQLEQRENELTQLKKEMGKEKKTNKEVQYEHALHSSHALCSVLSPNEQLQQDVDFYRGELEQKEPVPSRDENAEAQRKLTSANRQLHQYLDDLQQAEEENLHLKTQNEQMQKSLEESVKEMEKMTDEYNKMKIVVQQTDSIMDQLRKERDHAKLQVRELTDKIHSMTEENDPIMAAVNAKVEEWKVVLSGKDDEILVYQQMIRDLREKLRSAQLDLDKSNIIALQQAVQERDNQIKMLSEQVEQYTGEMEKHTLLIEELKTSTTKERGGAPLYQRYLRRHHTSKLEAAETRAMEAEHIVKLAEAHAEEKDKALIEASNRLSQYESGIYGLEAAIVDIKECKNQIRVRDQEAETMIKDINQLEMRINDLMDENEDFREKLGLEPKQEVDLTEFRRARELRQRQYKAENQVLTKEIERLEEERLELKKQVRRMVKERGRIMMLNSNRHCFECIVLYCFYCLKSEDVDVNNKSGPESAPQLKSQVHQLVGRNEELRQELKLAREEATSSFSQLARAKEKVSQLESQLKLFRKSGSSGAVLRHLTLPEGLEPSSAEVISSLNEYAVQLLQEMTNKDEKTKKLMQTLEEHKERFAVISHQQGLLYKEYLSEKAEWQKEKETFTEMKNKLEEQKQVDDVKIQEFNELLDTLQKDPEEIRRQLSEAFRKLTVLKVNEKKLTRRCTTLLEQEQHLYKENNKLRDDSSHMQTSVTQRIGYLQRYKEMAAYKIAALQKALDDSVPSADLERANKQYTELTVKYRDMLQRDSRLIQRTTNLEHLESENESLREQISVMKKELEITKEKLNTLEQALENINSTGEQYGMDKADKGSVNNETVSIARRITTLEMKELNERQRAEHAHKMYEHTRNSLRQVEERNLELESKFAELTKMNVEAQRVERELRDELADSISKAVSDADRAKIAELEKAEAELRIEVSKLQEVSDVATAQVSALQARQKSKEKEVEALRRQILDYQSQSDEKALIAKLHQHIVTLQLSESAALGKLEAATSHIQQLEACKLRADQKLDASERTLFLARQEGRNRSKHLRQTIQSLRRQFAGALPLQQQERFSVMMVSLQEDRAKSQEEKRKAEEERRRVEGRAEELELKLRGMEELISTLKDVKGAQKVTEWHKKMEEARLQELRKGRELVVQREEIRYLKNLVEEQERAIHMLEEDIVQQNTLQEERQLAWDQREVELERQLDHYEKHQNEILNGAEKFEEGTGSLPDPTLPLAHQFEFALGKIREHVRTILDTQATCKSLNKRLKEKEEALWKAEQNIVSRDKVINELRLRLPASANRERLLADLMKHEESQSGSQPALKLAHQTIKDLQGRLDKKEDVLKKYQNQLAQARQDQEEMIKRHQEELKTVHQKLDLHTDTSPDHFKHTAMELMKKSTISVPTSKHLKRLAELEQTVAEQDISLCSITEKLKLTTAELDRQRTAMETQAKKHADEISKLEENHVGKLIALTGETENQRSQMAQMEKEMNNLQTELEVQKEANIRSPSNTMKNLVERLKAQLTQKEKQLKSLSKALLELRAEMTSAAEEQVIASAAQKEENLNVQMLVDRHTKDLKVRSHLQELNEELQAAKESAKAARGRESKLKEEVDGLNQDIQRCQKTQRRLQAEKEEREQEIQELKQQIKRLTNALQVSLSHKLGITHQVTNLCGSIQFLMYDLPVGQTKEEIVRWEEGKKWQARMEKLKSSLKEKERENETLCKQHSTLKDLYARLELEKSALQKKLKARGVTADQVVGVRSTEMEKEMEELKKKNSELEKQILTIRQHQALPRDDAVDNLMLRNRFLEERLHSLESQIPKDPPSRPSTSGRGTGTPSQRDQDAQKENLKLASENLELRFQLEQTNKDLPRLKNQVADLKEMCSALKKEKAEIEKQLAHTRGAGHSGKTVPELEKTIGLMKKVVERVQRENESLKKSSAPTNQDKIAALEQENEKLKAEFETLKSQSEAELSSKLESKTKGLEKIVMENERLRKEIKREKDSAERLRVTKTNLEANNEKLEAELEETKQRLQAALSRAIPEGADSKTWKASVVTRMFENKMKELERELSQKTSSLSELKQQLKEVKEREKKAQTSIWQLEDQVLVTSITRLRNSLRSFLFLEHQARPNYARVIPIVFPVVFLDYGKLKNLLQAAETEKTKLQTEVKKLKKELENFDPAFFEEIEDLKYNYNLEVKKNILLEEQLKKVCDQFGVQAELPSVSIS</sequence>
<dbReference type="PANTHER" id="PTHR18879">
    <property type="entry name" value="CENTROSOMAL PROTEIN OF 290 KDA"/>
    <property type="match status" value="1"/>
</dbReference>
<feature type="coiled-coil region" evidence="8">
    <location>
        <begin position="891"/>
        <end position="1004"/>
    </location>
</feature>
<dbReference type="InterPro" id="IPR026201">
    <property type="entry name" value="Cep290"/>
</dbReference>
<feature type="coiled-coil region" evidence="8">
    <location>
        <begin position="1183"/>
        <end position="1210"/>
    </location>
</feature>
<keyword evidence="4" id="KW-0970">Cilium biogenesis/degradation</keyword>
<evidence type="ECO:0000256" key="6">
    <source>
        <dbReference type="ARBA" id="ARBA00023212"/>
    </source>
</evidence>
<dbReference type="GO" id="GO:0097711">
    <property type="term" value="P:ciliary basal body-plasma membrane docking"/>
    <property type="evidence" value="ECO:0007669"/>
    <property type="project" value="TreeGrafter"/>
</dbReference>
<feature type="coiled-coil region" evidence="8">
    <location>
        <begin position="1347"/>
        <end position="1399"/>
    </location>
</feature>
<proteinExistence type="predicted"/>
<dbReference type="GO" id="GO:0034451">
    <property type="term" value="C:centriolar satellite"/>
    <property type="evidence" value="ECO:0007669"/>
    <property type="project" value="TreeGrafter"/>
</dbReference>
<evidence type="ECO:0000256" key="5">
    <source>
        <dbReference type="ARBA" id="ARBA00023054"/>
    </source>
</evidence>
<keyword evidence="5 8" id="KW-0175">Coiled coil</keyword>